<organism evidence="2 3">
    <name type="scientific">Flavobacterium arundinis</name>
    <dbReference type="NCBI Taxonomy" id="3139143"/>
    <lineage>
        <taxon>Bacteria</taxon>
        <taxon>Pseudomonadati</taxon>
        <taxon>Bacteroidota</taxon>
        <taxon>Flavobacteriia</taxon>
        <taxon>Flavobacteriales</taxon>
        <taxon>Flavobacteriaceae</taxon>
        <taxon>Flavobacterium</taxon>
    </lineage>
</organism>
<dbReference type="SUPFAM" id="SSF48452">
    <property type="entry name" value="TPR-like"/>
    <property type="match status" value="1"/>
</dbReference>
<dbReference type="EMBL" id="JBBYHR010000011">
    <property type="protein sequence ID" value="MEL1245989.1"/>
    <property type="molecule type" value="Genomic_DNA"/>
</dbReference>
<evidence type="ECO:0000313" key="2">
    <source>
        <dbReference type="EMBL" id="MEL1245989.1"/>
    </source>
</evidence>
<dbReference type="PROSITE" id="PS50005">
    <property type="entry name" value="TPR"/>
    <property type="match status" value="3"/>
</dbReference>
<evidence type="ECO:0000313" key="3">
    <source>
        <dbReference type="Proteomes" id="UP001464555"/>
    </source>
</evidence>
<dbReference type="PROSITE" id="PS50293">
    <property type="entry name" value="TPR_REGION"/>
    <property type="match status" value="1"/>
</dbReference>
<dbReference type="RefSeq" id="WP_341698285.1">
    <property type="nucleotide sequence ID" value="NZ_JBBYHR010000011.1"/>
</dbReference>
<keyword evidence="1" id="KW-0802">TPR repeat</keyword>
<evidence type="ECO:0000256" key="1">
    <source>
        <dbReference type="PROSITE-ProRule" id="PRU00339"/>
    </source>
</evidence>
<feature type="repeat" description="TPR" evidence="1">
    <location>
        <begin position="165"/>
        <end position="198"/>
    </location>
</feature>
<dbReference type="SMART" id="SM00028">
    <property type="entry name" value="TPR"/>
    <property type="match status" value="4"/>
</dbReference>
<feature type="repeat" description="TPR" evidence="1">
    <location>
        <begin position="131"/>
        <end position="164"/>
    </location>
</feature>
<reference evidence="2 3" key="1">
    <citation type="submission" date="2024-04" db="EMBL/GenBank/DDBJ databases">
        <title>Flavobacterium sp. DGU11 16S ribosomal RNA gene Genome sequencing and assembly.</title>
        <authorList>
            <person name="Park S."/>
        </authorList>
    </citation>
    <scope>NUCLEOTIDE SEQUENCE [LARGE SCALE GENOMIC DNA]</scope>
    <source>
        <strain evidence="2 3">DGU11</strain>
    </source>
</reference>
<accession>A0ABU9I0M8</accession>
<name>A0ABU9I0M8_9FLAO</name>
<dbReference type="Pfam" id="PF13181">
    <property type="entry name" value="TPR_8"/>
    <property type="match status" value="1"/>
</dbReference>
<dbReference type="PANTHER" id="PTHR12558:SF13">
    <property type="entry name" value="CELL DIVISION CYCLE PROTEIN 27 HOMOLOG"/>
    <property type="match status" value="1"/>
</dbReference>
<comment type="caution">
    <text evidence="2">The sequence shown here is derived from an EMBL/GenBank/DDBJ whole genome shotgun (WGS) entry which is preliminary data.</text>
</comment>
<sequence length="307" mass="34877">MKNDFLSWSCFFAVLIMCGAARSQDSSDNAAIKALADKACECSASINGALAKEKVIEEINSCIRRNTLLSQLTKVNEDSKKSEGTGEKKEYNITLDENFKEIQAYLYKNCVVVQKLMAGTDQVVLSENKKAMAFYEEGLQYTNIKNYDMAVVSYSKAVSADPKFVTAWNYLGLNYRRLNKYSEAIKCYQKSLDINPEGTMPLQNMAIAYELLNDDKKAAETYVAFTIKHPTDPEGYFGAGSIYYKMEEYEKGVDYMFRAYNLYKEAESPYVNDALENLKRYYADLNQKGKKDIFITAAKNNNIDLKE</sequence>
<dbReference type="Pfam" id="PF00515">
    <property type="entry name" value="TPR_1"/>
    <property type="match status" value="1"/>
</dbReference>
<gene>
    <name evidence="2" type="ORF">AAEO56_17075</name>
</gene>
<protein>
    <submittedName>
        <fullName evidence="2">Tetratricopeptide repeat protein</fullName>
    </submittedName>
</protein>
<keyword evidence="3" id="KW-1185">Reference proteome</keyword>
<dbReference type="InterPro" id="IPR011990">
    <property type="entry name" value="TPR-like_helical_dom_sf"/>
</dbReference>
<dbReference type="Proteomes" id="UP001464555">
    <property type="component" value="Unassembled WGS sequence"/>
</dbReference>
<proteinExistence type="predicted"/>
<feature type="repeat" description="TPR" evidence="1">
    <location>
        <begin position="233"/>
        <end position="266"/>
    </location>
</feature>
<dbReference type="InterPro" id="IPR019734">
    <property type="entry name" value="TPR_rpt"/>
</dbReference>
<dbReference type="PANTHER" id="PTHR12558">
    <property type="entry name" value="CELL DIVISION CYCLE 16,23,27"/>
    <property type="match status" value="1"/>
</dbReference>
<dbReference type="Gene3D" id="1.25.40.10">
    <property type="entry name" value="Tetratricopeptide repeat domain"/>
    <property type="match status" value="1"/>
</dbReference>